<evidence type="ECO:0000313" key="2">
    <source>
        <dbReference type="EMBL" id="KAG6436740.1"/>
    </source>
</evidence>
<evidence type="ECO:0000256" key="1">
    <source>
        <dbReference type="SAM" id="MobiDB-lite"/>
    </source>
</evidence>
<feature type="region of interest" description="Disordered" evidence="1">
    <location>
        <begin position="222"/>
        <end position="259"/>
    </location>
</feature>
<dbReference type="EMBL" id="PNBA02000001">
    <property type="protein sequence ID" value="KAG6436740.1"/>
    <property type="molecule type" value="Genomic_DNA"/>
</dbReference>
<dbReference type="AlphaFoldDB" id="A0A8X8YPR8"/>
<sequence>MAFSYLLRIFSECRSSKQTLIAMCSEKSDGNLVSGSNHVSAEKKDQKLTLFEDLFQDSDTVNSNSDVFNDNSSPSDCESGVSSGKNKIGNGEPECSPQVFQVNGNVKQPAANFPPPPTFSRAAGKHKSNSLALAPLRSAADQVKPLKWAVRVAEQQLPPKSDILLKSQSPVSAAIQKQQRHKFYEFWRLEASFNSVAEPIRIDMQCEVGLLMRTQSKSDEYRRNLCRGSGQLGPEDRLTTSAASGSGGGGEAPITQRRR</sequence>
<reference evidence="2" key="1">
    <citation type="submission" date="2018-01" db="EMBL/GenBank/DDBJ databases">
        <authorList>
            <person name="Mao J.F."/>
        </authorList>
    </citation>
    <scope>NUCLEOTIDE SEQUENCE</scope>
    <source>
        <strain evidence="2">Huo1</strain>
        <tissue evidence="2">Leaf</tissue>
    </source>
</reference>
<gene>
    <name evidence="2" type="ORF">SASPL_101642</name>
</gene>
<evidence type="ECO:0000313" key="3">
    <source>
        <dbReference type="Proteomes" id="UP000298416"/>
    </source>
</evidence>
<protein>
    <submittedName>
        <fullName evidence="2">Uncharacterized protein</fullName>
    </submittedName>
</protein>
<feature type="compositionally biased region" description="Low complexity" evidence="1">
    <location>
        <begin position="66"/>
        <end position="76"/>
    </location>
</feature>
<accession>A0A8X8YPR8</accession>
<organism evidence="2">
    <name type="scientific">Salvia splendens</name>
    <name type="common">Scarlet sage</name>
    <dbReference type="NCBI Taxonomy" id="180675"/>
    <lineage>
        <taxon>Eukaryota</taxon>
        <taxon>Viridiplantae</taxon>
        <taxon>Streptophyta</taxon>
        <taxon>Embryophyta</taxon>
        <taxon>Tracheophyta</taxon>
        <taxon>Spermatophyta</taxon>
        <taxon>Magnoliopsida</taxon>
        <taxon>eudicotyledons</taxon>
        <taxon>Gunneridae</taxon>
        <taxon>Pentapetalae</taxon>
        <taxon>asterids</taxon>
        <taxon>lamiids</taxon>
        <taxon>Lamiales</taxon>
        <taxon>Lamiaceae</taxon>
        <taxon>Nepetoideae</taxon>
        <taxon>Mentheae</taxon>
        <taxon>Salviinae</taxon>
        <taxon>Salvia</taxon>
        <taxon>Salvia subgen. Calosphace</taxon>
        <taxon>core Calosphace</taxon>
    </lineage>
</organism>
<proteinExistence type="predicted"/>
<keyword evidence="3" id="KW-1185">Reference proteome</keyword>
<name>A0A8X8YPR8_SALSN</name>
<feature type="region of interest" description="Disordered" evidence="1">
    <location>
        <begin position="66"/>
        <end position="98"/>
    </location>
</feature>
<reference evidence="2" key="2">
    <citation type="submission" date="2020-08" db="EMBL/GenBank/DDBJ databases">
        <title>Plant Genome Project.</title>
        <authorList>
            <person name="Zhang R.-G."/>
        </authorList>
    </citation>
    <scope>NUCLEOTIDE SEQUENCE</scope>
    <source>
        <strain evidence="2">Huo1</strain>
        <tissue evidence="2">Leaf</tissue>
    </source>
</reference>
<comment type="caution">
    <text evidence="2">The sequence shown here is derived from an EMBL/GenBank/DDBJ whole genome shotgun (WGS) entry which is preliminary data.</text>
</comment>
<dbReference type="Proteomes" id="UP000298416">
    <property type="component" value="Unassembled WGS sequence"/>
</dbReference>